<feature type="domain" description="Microcin J25-processing protein McjB C-terminal" evidence="2">
    <location>
        <begin position="157"/>
        <end position="252"/>
    </location>
</feature>
<gene>
    <name evidence="3" type="ORF">CS053_14775</name>
</gene>
<dbReference type="KEGG" id="rgl:CS053_14775"/>
<dbReference type="EMBL" id="CP042807">
    <property type="protein sequence ID" value="QEE25623.1"/>
    <property type="molecule type" value="Genomic_DNA"/>
</dbReference>
<sequence length="254" mass="28270">MDPRLAASPKHNRQGAPKGAPLFSGVMQMTQLRLHRDLSFCRVDGHLIFLDIQNDRYFRLGGCLESALVTYLDNGDAPASSIRRLIERNILIEKPVDSDHTPLLFTKTPTRSAMEEEVVHASRTSVSEWLDTLAIVCSIRRQLKTHGLKQVLWRLASLRGKRTSRLSTSCPNESHVLEAAAAFRSARLYVPIDTCCLLDSIAMIKFLAKRELYADLVFGVTGDPFSAHSWAQLGTTVLNDSVGHTSAFTPIRVI</sequence>
<evidence type="ECO:0000259" key="2">
    <source>
        <dbReference type="Pfam" id="PF13471"/>
    </source>
</evidence>
<dbReference type="InterPro" id="IPR053521">
    <property type="entry name" value="McjB-like"/>
</dbReference>
<dbReference type="AlphaFoldDB" id="A0A5B9E008"/>
<feature type="region of interest" description="Disordered" evidence="1">
    <location>
        <begin position="1"/>
        <end position="22"/>
    </location>
</feature>
<dbReference type="NCBIfam" id="NF033537">
    <property type="entry name" value="lasso_biosyn_B2"/>
    <property type="match status" value="1"/>
</dbReference>
<reference evidence="3 4" key="1">
    <citation type="submission" date="2019-08" db="EMBL/GenBank/DDBJ databases">
        <title>Complete genome sequence of Rhodanobacter glycinis strain T01E-68 isolated from tomato root.</title>
        <authorList>
            <person name="Weon H.-Y."/>
            <person name="Lee S.A."/>
        </authorList>
    </citation>
    <scope>NUCLEOTIDE SEQUENCE [LARGE SCALE GENOMIC DNA]</scope>
    <source>
        <strain evidence="3 4">T01E-68</strain>
    </source>
</reference>
<evidence type="ECO:0000313" key="4">
    <source>
        <dbReference type="Proteomes" id="UP000321807"/>
    </source>
</evidence>
<evidence type="ECO:0000256" key="1">
    <source>
        <dbReference type="SAM" id="MobiDB-lite"/>
    </source>
</evidence>
<dbReference type="Pfam" id="PF13471">
    <property type="entry name" value="Transglut_core3"/>
    <property type="match status" value="1"/>
</dbReference>
<proteinExistence type="predicted"/>
<protein>
    <submittedName>
        <fullName evidence="3">Lasso peptide biosynthesis B2 protein</fullName>
    </submittedName>
</protein>
<organism evidence="3 4">
    <name type="scientific">Rhodanobacter glycinis</name>
    <dbReference type="NCBI Taxonomy" id="582702"/>
    <lineage>
        <taxon>Bacteria</taxon>
        <taxon>Pseudomonadati</taxon>
        <taxon>Pseudomonadota</taxon>
        <taxon>Gammaproteobacteria</taxon>
        <taxon>Lysobacterales</taxon>
        <taxon>Rhodanobacteraceae</taxon>
        <taxon>Rhodanobacter</taxon>
    </lineage>
</organism>
<evidence type="ECO:0000313" key="3">
    <source>
        <dbReference type="EMBL" id="QEE25623.1"/>
    </source>
</evidence>
<dbReference type="InterPro" id="IPR032708">
    <property type="entry name" value="McjB_C"/>
</dbReference>
<name>A0A5B9E008_9GAMM</name>
<dbReference type="Proteomes" id="UP000321807">
    <property type="component" value="Chromosome"/>
</dbReference>
<accession>A0A5B9E008</accession>